<sequence length="148" mass="16386">MVSDQASLHSLGEVKPMNDAIDAPTASQRKTLWLVRGENAAPETLASWSDGPQARWSVVIEDGPEIDRKRYLACLSDQLDLPFWAFAVAKAYLDDVGEWPLFGMAAEVALESYEEHQDIDLAVREIIAAVHPVWPEVTVTRIEPITAS</sequence>
<evidence type="ECO:0000313" key="1">
    <source>
        <dbReference type="EMBL" id="OSM04053.1"/>
    </source>
</evidence>
<dbReference type="EMBL" id="LVJN01000019">
    <property type="protein sequence ID" value="OSM04053.1"/>
    <property type="molecule type" value="Genomic_DNA"/>
</dbReference>
<accession>A0A1Y2K500</accession>
<gene>
    <name evidence="1" type="ORF">MAIT1_03690</name>
</gene>
<dbReference type="STRING" id="1434232.MAIT1_03690"/>
<keyword evidence="2" id="KW-1185">Reference proteome</keyword>
<organism evidence="1 2">
    <name type="scientific">Magnetofaba australis IT-1</name>
    <dbReference type="NCBI Taxonomy" id="1434232"/>
    <lineage>
        <taxon>Bacteria</taxon>
        <taxon>Pseudomonadati</taxon>
        <taxon>Pseudomonadota</taxon>
        <taxon>Magnetococcia</taxon>
        <taxon>Magnetococcales</taxon>
        <taxon>Magnetococcaceae</taxon>
        <taxon>Magnetofaba</taxon>
    </lineage>
</organism>
<dbReference type="AlphaFoldDB" id="A0A1Y2K500"/>
<proteinExistence type="predicted"/>
<name>A0A1Y2K500_9PROT</name>
<dbReference type="Proteomes" id="UP000194003">
    <property type="component" value="Unassembled WGS sequence"/>
</dbReference>
<comment type="caution">
    <text evidence="1">The sequence shown here is derived from an EMBL/GenBank/DDBJ whole genome shotgun (WGS) entry which is preliminary data.</text>
</comment>
<reference evidence="1 2" key="1">
    <citation type="journal article" date="2016" name="BMC Genomics">
        <title>Combined genomic and structural analyses of a cultured magnetotactic bacterium reveals its niche adaptation to a dynamic environment.</title>
        <authorList>
            <person name="Araujo A.C."/>
            <person name="Morillo V."/>
            <person name="Cypriano J."/>
            <person name="Teixeira L.C."/>
            <person name="Leao P."/>
            <person name="Lyra S."/>
            <person name="Almeida L.G."/>
            <person name="Bazylinski D.A."/>
            <person name="Vasconcellos A.T."/>
            <person name="Abreu F."/>
            <person name="Lins U."/>
        </authorList>
    </citation>
    <scope>NUCLEOTIDE SEQUENCE [LARGE SCALE GENOMIC DNA]</scope>
    <source>
        <strain evidence="1 2">IT-1</strain>
    </source>
</reference>
<evidence type="ECO:0000313" key="2">
    <source>
        <dbReference type="Proteomes" id="UP000194003"/>
    </source>
</evidence>
<protein>
    <submittedName>
        <fullName evidence="1">Uncharacterized protein</fullName>
    </submittedName>
</protein>